<sequence length="167" mass="17833">MSGLNVGDSFPENVSFTYIPYTDDASTFKVCGIPIKYNASKEWADKKVVLVSIPGAFTPVCSANHLPGFVEALPALREKGVDVVAFEACNDAYVMSGWGKANGVKNDDVLFLADEGAAFAKSLGWNEGDRTGRWAIVVDHGKVTYVGKETKSSEFGVSSAESVLKAL</sequence>
<dbReference type="InterPro" id="IPR036249">
    <property type="entry name" value="Thioredoxin-like_sf"/>
</dbReference>
<dbReference type="FunFam" id="3.40.30.10:FF:000020">
    <property type="entry name" value="Peroxiredoxin"/>
    <property type="match status" value="1"/>
</dbReference>
<dbReference type="SUPFAM" id="SSF52833">
    <property type="entry name" value="Thioredoxin-like"/>
    <property type="match status" value="1"/>
</dbReference>
<dbReference type="EMBL" id="AZGZ01000003">
    <property type="protein sequence ID" value="KZZ96349.1"/>
    <property type="molecule type" value="Genomic_DNA"/>
</dbReference>
<dbReference type="Gene3D" id="3.40.30.10">
    <property type="entry name" value="Glutaredoxin"/>
    <property type="match status" value="1"/>
</dbReference>
<keyword evidence="5 9" id="KW-0676">Redox-active center</keyword>
<dbReference type="GO" id="GO:0034599">
    <property type="term" value="P:cellular response to oxidative stress"/>
    <property type="evidence" value="ECO:0007669"/>
    <property type="project" value="EnsemblFungi"/>
</dbReference>
<accession>A0A168CAD9</accession>
<gene>
    <name evidence="11" type="ORF">AAP_01122</name>
</gene>
<dbReference type="CDD" id="cd03013">
    <property type="entry name" value="PRX5_like"/>
    <property type="match status" value="1"/>
</dbReference>
<dbReference type="Proteomes" id="UP000242877">
    <property type="component" value="Unassembled WGS sequence"/>
</dbReference>
<proteinExistence type="inferred from homology"/>
<evidence type="ECO:0000256" key="1">
    <source>
        <dbReference type="ARBA" id="ARBA00010505"/>
    </source>
</evidence>
<dbReference type="GO" id="GO:0042744">
    <property type="term" value="P:hydrogen peroxide catabolic process"/>
    <property type="evidence" value="ECO:0007669"/>
    <property type="project" value="TreeGrafter"/>
</dbReference>
<keyword evidence="3 9" id="KW-0049">Antioxidant</keyword>
<dbReference type="GO" id="GO:0008379">
    <property type="term" value="F:thioredoxin peroxidase activity"/>
    <property type="evidence" value="ECO:0007669"/>
    <property type="project" value="EnsemblFungi"/>
</dbReference>
<dbReference type="Pfam" id="PF08534">
    <property type="entry name" value="Redoxin"/>
    <property type="match status" value="1"/>
</dbReference>
<keyword evidence="12" id="KW-1185">Reference proteome</keyword>
<comment type="function">
    <text evidence="9">Thiol-specific peroxidase that catalyzes the reduction of hydrogen peroxide and organic hydroperoxides to water and alcohols, respectively. Plays a role in cell protection against oxidative stress by detoxifying peroxides.</text>
</comment>
<comment type="similarity">
    <text evidence="1 9">Belongs to the peroxiredoxin family. Prx5 subfamily.</text>
</comment>
<dbReference type="InterPro" id="IPR037944">
    <property type="entry name" value="PRX5-like"/>
</dbReference>
<feature type="active site" description="Cysteine sulfenic acid (-SOH) intermediate" evidence="8">
    <location>
        <position position="61"/>
    </location>
</feature>
<evidence type="ECO:0000256" key="6">
    <source>
        <dbReference type="ARBA" id="ARBA00032824"/>
    </source>
</evidence>
<dbReference type="OrthoDB" id="195498at2759"/>
<dbReference type="PANTHER" id="PTHR10430:SF16">
    <property type="entry name" value="PEROXIREDOXIN-5, MITOCHONDRIAL"/>
    <property type="match status" value="1"/>
</dbReference>
<protein>
    <recommendedName>
        <fullName evidence="6">Thioredoxin peroxidase</fullName>
    </recommendedName>
    <alternativeName>
        <fullName evidence="7">Thioredoxin-dependent peroxiredoxin</fullName>
    </alternativeName>
</protein>
<dbReference type="PANTHER" id="PTHR10430">
    <property type="entry name" value="PEROXIREDOXIN"/>
    <property type="match status" value="1"/>
</dbReference>
<evidence type="ECO:0000259" key="10">
    <source>
        <dbReference type="PROSITE" id="PS51352"/>
    </source>
</evidence>
<evidence type="ECO:0000256" key="7">
    <source>
        <dbReference type="ARBA" id="ARBA00079296"/>
    </source>
</evidence>
<evidence type="ECO:0000256" key="5">
    <source>
        <dbReference type="ARBA" id="ARBA00023284"/>
    </source>
</evidence>
<keyword evidence="4 9" id="KW-0560">Oxidoreductase</keyword>
<evidence type="ECO:0000313" key="11">
    <source>
        <dbReference type="EMBL" id="KZZ96349.1"/>
    </source>
</evidence>
<evidence type="ECO:0000256" key="2">
    <source>
        <dbReference type="ARBA" id="ARBA00022559"/>
    </source>
</evidence>
<dbReference type="AlphaFoldDB" id="A0A168CAD9"/>
<evidence type="ECO:0000313" key="12">
    <source>
        <dbReference type="Proteomes" id="UP000242877"/>
    </source>
</evidence>
<dbReference type="GO" id="GO:0005739">
    <property type="term" value="C:mitochondrion"/>
    <property type="evidence" value="ECO:0007669"/>
    <property type="project" value="TreeGrafter"/>
</dbReference>
<evidence type="ECO:0000256" key="3">
    <source>
        <dbReference type="ARBA" id="ARBA00022862"/>
    </source>
</evidence>
<name>A0A168CAD9_9EURO</name>
<keyword evidence="2 9" id="KW-0575">Peroxidase</keyword>
<dbReference type="GO" id="GO:0005777">
    <property type="term" value="C:peroxisome"/>
    <property type="evidence" value="ECO:0007669"/>
    <property type="project" value="TreeGrafter"/>
</dbReference>
<dbReference type="GO" id="GO:0010038">
    <property type="term" value="P:response to metal ion"/>
    <property type="evidence" value="ECO:0007669"/>
    <property type="project" value="EnsemblFungi"/>
</dbReference>
<feature type="domain" description="Thioredoxin" evidence="10">
    <location>
        <begin position="4"/>
        <end position="167"/>
    </location>
</feature>
<organism evidence="11 12">
    <name type="scientific">Ascosphaera apis ARSEF 7405</name>
    <dbReference type="NCBI Taxonomy" id="392613"/>
    <lineage>
        <taxon>Eukaryota</taxon>
        <taxon>Fungi</taxon>
        <taxon>Dikarya</taxon>
        <taxon>Ascomycota</taxon>
        <taxon>Pezizomycotina</taxon>
        <taxon>Eurotiomycetes</taxon>
        <taxon>Eurotiomycetidae</taxon>
        <taxon>Onygenales</taxon>
        <taxon>Ascosphaeraceae</taxon>
        <taxon>Ascosphaera</taxon>
    </lineage>
</organism>
<dbReference type="InterPro" id="IPR013766">
    <property type="entry name" value="Thioredoxin_domain"/>
</dbReference>
<evidence type="ECO:0000256" key="8">
    <source>
        <dbReference type="PIRSR" id="PIRSR637944-1"/>
    </source>
</evidence>
<comment type="caution">
    <text evidence="11">The sequence shown here is derived from an EMBL/GenBank/DDBJ whole genome shotgun (WGS) entry which is preliminary data.</text>
</comment>
<dbReference type="GO" id="GO:0045454">
    <property type="term" value="P:cell redox homeostasis"/>
    <property type="evidence" value="ECO:0007669"/>
    <property type="project" value="EnsemblFungi"/>
</dbReference>
<evidence type="ECO:0000256" key="4">
    <source>
        <dbReference type="ARBA" id="ARBA00023002"/>
    </source>
</evidence>
<evidence type="ECO:0000256" key="9">
    <source>
        <dbReference type="RuleBase" id="RU366011"/>
    </source>
</evidence>
<reference evidence="11 12" key="1">
    <citation type="journal article" date="2016" name="Genome Biol. Evol.">
        <title>Divergent and convergent evolution of fungal pathogenicity.</title>
        <authorList>
            <person name="Shang Y."/>
            <person name="Xiao G."/>
            <person name="Zheng P."/>
            <person name="Cen K."/>
            <person name="Zhan S."/>
            <person name="Wang C."/>
        </authorList>
    </citation>
    <scope>NUCLEOTIDE SEQUENCE [LARGE SCALE GENOMIC DNA]</scope>
    <source>
        <strain evidence="11 12">ARSEF 7405</strain>
    </source>
</reference>
<dbReference type="InterPro" id="IPR013740">
    <property type="entry name" value="Redoxin"/>
</dbReference>
<dbReference type="PROSITE" id="PS51352">
    <property type="entry name" value="THIOREDOXIN_2"/>
    <property type="match status" value="1"/>
</dbReference>
<dbReference type="VEuPathDB" id="FungiDB:AAP_01122"/>